<evidence type="ECO:0000259" key="2">
    <source>
        <dbReference type="Pfam" id="PF23010"/>
    </source>
</evidence>
<evidence type="ECO:0000256" key="1">
    <source>
        <dbReference type="ARBA" id="ARBA00022723"/>
    </source>
</evidence>
<dbReference type="PaxDb" id="7159-AAEL014065-PA"/>
<dbReference type="GO" id="GO:0046872">
    <property type="term" value="F:metal ion binding"/>
    <property type="evidence" value="ECO:0007669"/>
    <property type="project" value="UniProtKB-KW"/>
</dbReference>
<organism evidence="3 4">
    <name type="scientific">Aedes aegypti</name>
    <name type="common">Yellowfever mosquito</name>
    <name type="synonym">Culex aegypti</name>
    <dbReference type="NCBI Taxonomy" id="7159"/>
    <lineage>
        <taxon>Eukaryota</taxon>
        <taxon>Metazoa</taxon>
        <taxon>Ecdysozoa</taxon>
        <taxon>Arthropoda</taxon>
        <taxon>Hexapoda</taxon>
        <taxon>Insecta</taxon>
        <taxon>Pterygota</taxon>
        <taxon>Neoptera</taxon>
        <taxon>Endopterygota</taxon>
        <taxon>Diptera</taxon>
        <taxon>Nematocera</taxon>
        <taxon>Culicoidea</taxon>
        <taxon>Culicidae</taxon>
        <taxon>Culicinae</taxon>
        <taxon>Aedini</taxon>
        <taxon>Aedes</taxon>
        <taxon>Stegomyia</taxon>
    </lineage>
</organism>
<dbReference type="HOGENOM" id="CLU_671245_0_0_1"/>
<accession>Q16HC1</accession>
<evidence type="ECO:0000313" key="4">
    <source>
        <dbReference type="Proteomes" id="UP000682892"/>
    </source>
</evidence>
<dbReference type="SUPFAM" id="SSF50729">
    <property type="entry name" value="PH domain-like"/>
    <property type="match status" value="1"/>
</dbReference>
<dbReference type="Pfam" id="PF23010">
    <property type="entry name" value="RA_3"/>
    <property type="match status" value="1"/>
</dbReference>
<dbReference type="AlphaFoldDB" id="Q16HC1"/>
<feature type="domain" description="PHLPP-like RA" evidence="2">
    <location>
        <begin position="130"/>
        <end position="226"/>
    </location>
</feature>
<evidence type="ECO:0000313" key="3">
    <source>
        <dbReference type="EMBL" id="EAT33654.1"/>
    </source>
</evidence>
<protein>
    <submittedName>
        <fullName evidence="3">AAEL014065-PA</fullName>
    </submittedName>
</protein>
<dbReference type="CDD" id="cd17213">
    <property type="entry name" value="RA_PHLPP"/>
    <property type="match status" value="1"/>
</dbReference>
<keyword evidence="1" id="KW-0479">Metal-binding</keyword>
<proteinExistence type="predicted"/>
<dbReference type="STRING" id="7159.Q16HC1"/>
<dbReference type="VEuPathDB" id="VectorBase:AAEL019800"/>
<reference evidence="3" key="2">
    <citation type="journal article" date="2007" name="Science">
        <title>Genome sequence of Aedes aegypti, a major arbovirus vector.</title>
        <authorList>
            <person name="Nene V."/>
            <person name="Wortman J.R."/>
            <person name="Lawson D."/>
            <person name="Haas B."/>
            <person name="Kodira C."/>
            <person name="Tu Z.J."/>
            <person name="Loftus B."/>
            <person name="Xi Z."/>
            <person name="Megy K."/>
            <person name="Grabherr M."/>
            <person name="Ren Q."/>
            <person name="Zdobnov E.M."/>
            <person name="Lobo N.F."/>
            <person name="Campbell K.S."/>
            <person name="Brown S.E."/>
            <person name="Bonaldo M.F."/>
            <person name="Zhu J."/>
            <person name="Sinkins S.P."/>
            <person name="Hogenkamp D.G."/>
            <person name="Amedeo P."/>
            <person name="Arensburger P."/>
            <person name="Atkinson P.W."/>
            <person name="Bidwell S."/>
            <person name="Biedler J."/>
            <person name="Birney E."/>
            <person name="Bruggner R.V."/>
            <person name="Costas J."/>
            <person name="Coy M.R."/>
            <person name="Crabtree J."/>
            <person name="Crawford M."/>
            <person name="Debruyn B."/>
            <person name="Decaprio D."/>
            <person name="Eiglmeier K."/>
            <person name="Eisenstadt E."/>
            <person name="El-Dorry H."/>
            <person name="Gelbart W.M."/>
            <person name="Gomes S.L."/>
            <person name="Hammond M."/>
            <person name="Hannick L.I."/>
            <person name="Hogan J.R."/>
            <person name="Holmes M.H."/>
            <person name="Jaffe D."/>
            <person name="Johnston J.S."/>
            <person name="Kennedy R.C."/>
            <person name="Koo H."/>
            <person name="Kravitz S."/>
            <person name="Kriventseva E.V."/>
            <person name="Kulp D."/>
            <person name="Labutti K."/>
            <person name="Lee E."/>
            <person name="Li S."/>
            <person name="Lovin D.D."/>
            <person name="Mao C."/>
            <person name="Mauceli E."/>
            <person name="Menck C.F."/>
            <person name="Miller J.R."/>
            <person name="Montgomery P."/>
            <person name="Mori A."/>
            <person name="Nascimento A.L."/>
            <person name="Naveira H.F."/>
            <person name="Nusbaum C."/>
            <person name="O'leary S."/>
            <person name="Orvis J."/>
            <person name="Pertea M."/>
            <person name="Quesneville H."/>
            <person name="Reidenbach K.R."/>
            <person name="Rogers Y.H."/>
            <person name="Roth C.W."/>
            <person name="Schneider J.R."/>
            <person name="Schatz M."/>
            <person name="Shumway M."/>
            <person name="Stanke M."/>
            <person name="Stinson E.O."/>
            <person name="Tubio J.M."/>
            <person name="Vanzee J.P."/>
            <person name="Verjovski-Almeida S."/>
            <person name="Werner D."/>
            <person name="White O."/>
            <person name="Wyder S."/>
            <person name="Zeng Q."/>
            <person name="Zhao Q."/>
            <person name="Zhao Y."/>
            <person name="Hill C.A."/>
            <person name="Raikhel A.S."/>
            <person name="Soares M.B."/>
            <person name="Knudson D.L."/>
            <person name="Lee N.H."/>
            <person name="Galagan J."/>
            <person name="Salzberg S.L."/>
            <person name="Paulsen I.T."/>
            <person name="Dimopoulos G."/>
            <person name="Collins F.H."/>
            <person name="Birren B."/>
            <person name="Fraser-Liggett C.M."/>
            <person name="Severson D.W."/>
        </authorList>
    </citation>
    <scope>NUCLEOTIDE SEQUENCE [LARGE SCALE GENOMIC DNA]</scope>
    <source>
        <strain evidence="3">Liverpool</strain>
    </source>
</reference>
<gene>
    <name evidence="3" type="ORF">AaeL_AAEL014065</name>
</gene>
<reference evidence="3" key="1">
    <citation type="submission" date="2005-10" db="EMBL/GenBank/DDBJ databases">
        <authorList>
            <person name="Loftus B.J."/>
            <person name="Nene V.M."/>
            <person name="Hannick L.I."/>
            <person name="Bidwell S."/>
            <person name="Haas B."/>
            <person name="Amedeo P."/>
            <person name="Orvis J."/>
            <person name="Wortman J.R."/>
            <person name="White O.R."/>
            <person name="Salzberg S."/>
            <person name="Shumway M."/>
            <person name="Koo H."/>
            <person name="Zhao Y."/>
            <person name="Holmes M."/>
            <person name="Miller J."/>
            <person name="Schatz M."/>
            <person name="Pop M."/>
            <person name="Pai G."/>
            <person name="Utterback T."/>
            <person name="Rogers Y.-H."/>
            <person name="Kravitz S."/>
            <person name="Fraser C.M."/>
        </authorList>
    </citation>
    <scope>NUCLEOTIDE SEQUENCE</scope>
    <source>
        <strain evidence="3">Liverpool</strain>
    </source>
</reference>
<dbReference type="InterPro" id="IPR055071">
    <property type="entry name" value="RA_PHLPP-like"/>
</dbReference>
<sequence length="410" mass="46287">MEIVTFNAARQDLLLSCGGEVKPKQQVHTNGTLRSIKQRRNAKLIQQQQQLQKVPNRIVVSAEINYDKSSSDSNNNNNSAVEKCNGSAIRLSGGPTGKSGSLRSVGVSSGKPVNITLSKMSLLWNTSGWIRVYCGPDRSDVSGEDPSRMVHVITTATTLDVVKDMDLPMEYTLWVQIGGSKTRRLEENEYPLLVQEEFLKSLGYLDESRRARLGIDPELKHLIRFHIGPSEIPMCKGVLRSGSVEILKGLVFPQWRRRYLSIIGSKLIVFPAGSSMSPEVYELSGADIYEHSPGYNRLIIKIVPKSIDNNNGRSTKENLSRFIDSTSTTQLYNSTASVHSISDRETVLFLGFEESWERDQWSGWLSEVRTIMMRAMRKYWCVCVFVSIRNFHLICTVMVWKYEPIVRSSK</sequence>
<dbReference type="EMBL" id="CH478183">
    <property type="protein sequence ID" value="EAT33654.1"/>
    <property type="molecule type" value="Genomic_DNA"/>
</dbReference>
<dbReference type="Proteomes" id="UP000682892">
    <property type="component" value="Unassembled WGS sequence"/>
</dbReference>
<dbReference type="eggNOG" id="KOG0618">
    <property type="taxonomic scope" value="Eukaryota"/>
</dbReference>
<name>Q16HC1_AEDAE</name>
<reference evidence="3" key="3">
    <citation type="submission" date="2012-09" db="EMBL/GenBank/DDBJ databases">
        <authorList>
            <consortium name="VectorBase"/>
        </authorList>
    </citation>
    <scope>NUCLEOTIDE SEQUENCE</scope>
    <source>
        <strain evidence="3">Liverpool</strain>
    </source>
</reference>